<evidence type="ECO:0000256" key="1">
    <source>
        <dbReference type="ARBA" id="ARBA00005417"/>
    </source>
</evidence>
<proteinExistence type="inferred from homology"/>
<evidence type="ECO:0000313" key="7">
    <source>
        <dbReference type="Proteomes" id="UP000178082"/>
    </source>
</evidence>
<dbReference type="Gene3D" id="3.40.50.300">
    <property type="entry name" value="P-loop containing nucleotide triphosphate hydrolases"/>
    <property type="match status" value="1"/>
</dbReference>
<dbReference type="EMBL" id="MGDI01000036">
    <property type="protein sequence ID" value="OGL51873.1"/>
    <property type="molecule type" value="Genomic_DNA"/>
</dbReference>
<protein>
    <recommendedName>
        <fullName evidence="5">ABC transporter domain-containing protein</fullName>
    </recommendedName>
</protein>
<dbReference type="AlphaFoldDB" id="A0A1F7SDL4"/>
<keyword evidence="3" id="KW-0547">Nucleotide-binding</keyword>
<sequence length="303" mass="34281">MAAIKTEGLTKDYRIGFALKKIRALENLNLEIEEKEIFGFLGPNGAGKTTTLKILTGLIYPSSGKAWLFDREISDISVKKDIGFLPEGPYFYDYLTGKEFLNFYGELFGIEKKRIKARADELLETVGLKDASKLQLRRYSKGMLQRIGIAQSLINDPKLVILDEPMSGLDPIGRKEVRDLILRLRDMGKTVFFSTHILSDVEMICDRVGVLVGGKLVASGYIDDLLKEETSSVEICASGLTQKALERIRCAERRIMTRGDKNYISVRNESERDEVLKVIFEERGKVISIIPQKKSLEALFFKR</sequence>
<dbReference type="Pfam" id="PF00005">
    <property type="entry name" value="ABC_tran"/>
    <property type="match status" value="1"/>
</dbReference>
<dbReference type="InterPro" id="IPR027417">
    <property type="entry name" value="P-loop_NTPase"/>
</dbReference>
<reference evidence="6 7" key="1">
    <citation type="journal article" date="2016" name="Nat. Commun.">
        <title>Thousands of microbial genomes shed light on interconnected biogeochemical processes in an aquifer system.</title>
        <authorList>
            <person name="Anantharaman K."/>
            <person name="Brown C.T."/>
            <person name="Hug L.A."/>
            <person name="Sharon I."/>
            <person name="Castelle C.J."/>
            <person name="Probst A.J."/>
            <person name="Thomas B.C."/>
            <person name="Singh A."/>
            <person name="Wilkins M.J."/>
            <person name="Karaoz U."/>
            <person name="Brodie E.L."/>
            <person name="Williams K.H."/>
            <person name="Hubbard S.S."/>
            <person name="Banfield J.F."/>
        </authorList>
    </citation>
    <scope>NUCLEOTIDE SEQUENCE [LARGE SCALE GENOMIC DNA]</scope>
</reference>
<accession>A0A1F7SDL4</accession>
<dbReference type="PANTHER" id="PTHR43335:SF4">
    <property type="entry name" value="ABC TRANSPORTER, ATP-BINDING PROTEIN"/>
    <property type="match status" value="1"/>
</dbReference>
<dbReference type="SMART" id="SM00382">
    <property type="entry name" value="AAA"/>
    <property type="match status" value="1"/>
</dbReference>
<gene>
    <name evidence="6" type="ORF">A3G31_05685</name>
</gene>
<dbReference type="PROSITE" id="PS50893">
    <property type="entry name" value="ABC_TRANSPORTER_2"/>
    <property type="match status" value="1"/>
</dbReference>
<dbReference type="InterPro" id="IPR003439">
    <property type="entry name" value="ABC_transporter-like_ATP-bd"/>
</dbReference>
<dbReference type="InterPro" id="IPR003593">
    <property type="entry name" value="AAA+_ATPase"/>
</dbReference>
<comment type="caution">
    <text evidence="6">The sequence shown here is derived from an EMBL/GenBank/DDBJ whole genome shotgun (WGS) entry which is preliminary data.</text>
</comment>
<evidence type="ECO:0000256" key="2">
    <source>
        <dbReference type="ARBA" id="ARBA00022448"/>
    </source>
</evidence>
<organism evidence="6 7">
    <name type="scientific">Candidatus Schekmanbacteria bacterium RIFCSPLOWO2_12_FULL_38_15</name>
    <dbReference type="NCBI Taxonomy" id="1817883"/>
    <lineage>
        <taxon>Bacteria</taxon>
        <taxon>Candidatus Schekmaniibacteriota</taxon>
    </lineage>
</organism>
<dbReference type="GO" id="GO:0016887">
    <property type="term" value="F:ATP hydrolysis activity"/>
    <property type="evidence" value="ECO:0007669"/>
    <property type="project" value="InterPro"/>
</dbReference>
<comment type="similarity">
    <text evidence="1">Belongs to the ABC transporter superfamily.</text>
</comment>
<evidence type="ECO:0000259" key="5">
    <source>
        <dbReference type="PROSITE" id="PS50893"/>
    </source>
</evidence>
<keyword evidence="4" id="KW-0067">ATP-binding</keyword>
<evidence type="ECO:0000313" key="6">
    <source>
        <dbReference type="EMBL" id="OGL51873.1"/>
    </source>
</evidence>
<dbReference type="InterPro" id="IPR017871">
    <property type="entry name" value="ABC_transporter-like_CS"/>
</dbReference>
<evidence type="ECO:0000256" key="3">
    <source>
        <dbReference type="ARBA" id="ARBA00022741"/>
    </source>
</evidence>
<dbReference type="GO" id="GO:0005524">
    <property type="term" value="F:ATP binding"/>
    <property type="evidence" value="ECO:0007669"/>
    <property type="project" value="UniProtKB-KW"/>
</dbReference>
<dbReference type="SUPFAM" id="SSF52540">
    <property type="entry name" value="P-loop containing nucleoside triphosphate hydrolases"/>
    <property type="match status" value="1"/>
</dbReference>
<feature type="domain" description="ABC transporter" evidence="5">
    <location>
        <begin position="4"/>
        <end position="238"/>
    </location>
</feature>
<dbReference type="STRING" id="1817883.A3G31_05685"/>
<dbReference type="Proteomes" id="UP000178082">
    <property type="component" value="Unassembled WGS sequence"/>
</dbReference>
<dbReference type="PANTHER" id="PTHR43335">
    <property type="entry name" value="ABC TRANSPORTER, ATP-BINDING PROTEIN"/>
    <property type="match status" value="1"/>
</dbReference>
<name>A0A1F7SDL4_9BACT</name>
<keyword evidence="2" id="KW-0813">Transport</keyword>
<evidence type="ECO:0000256" key="4">
    <source>
        <dbReference type="ARBA" id="ARBA00022840"/>
    </source>
</evidence>
<dbReference type="PROSITE" id="PS00211">
    <property type="entry name" value="ABC_TRANSPORTER_1"/>
    <property type="match status" value="1"/>
</dbReference>